<protein>
    <submittedName>
        <fullName evidence="5">SAM-dependent methyltransferase</fullName>
    </submittedName>
</protein>
<dbReference type="STRING" id="1834516.BL253_33555"/>
<dbReference type="SMART" id="SM00650">
    <property type="entry name" value="rADc"/>
    <property type="match status" value="1"/>
</dbReference>
<dbReference type="Pfam" id="PF08241">
    <property type="entry name" value="Methyltransf_11"/>
    <property type="match status" value="1"/>
</dbReference>
<organism evidence="5 6">
    <name type="scientific">Pseudofrankia asymbiotica</name>
    <dbReference type="NCBI Taxonomy" id="1834516"/>
    <lineage>
        <taxon>Bacteria</taxon>
        <taxon>Bacillati</taxon>
        <taxon>Actinomycetota</taxon>
        <taxon>Actinomycetes</taxon>
        <taxon>Frankiales</taxon>
        <taxon>Frankiaceae</taxon>
        <taxon>Pseudofrankia</taxon>
    </lineage>
</organism>
<evidence type="ECO:0000256" key="3">
    <source>
        <dbReference type="ARBA" id="ARBA00022691"/>
    </source>
</evidence>
<evidence type="ECO:0000256" key="2">
    <source>
        <dbReference type="ARBA" id="ARBA00022679"/>
    </source>
</evidence>
<dbReference type="PANTHER" id="PTHR43861">
    <property type="entry name" value="TRANS-ACONITATE 2-METHYLTRANSFERASE-RELATED"/>
    <property type="match status" value="1"/>
</dbReference>
<evidence type="ECO:0000256" key="1">
    <source>
        <dbReference type="ARBA" id="ARBA00022603"/>
    </source>
</evidence>
<name>A0A1V2I100_9ACTN</name>
<keyword evidence="6" id="KW-1185">Reference proteome</keyword>
<dbReference type="InterPro" id="IPR029063">
    <property type="entry name" value="SAM-dependent_MTases_sf"/>
</dbReference>
<dbReference type="OrthoDB" id="9805171at2"/>
<keyword evidence="3" id="KW-0949">S-adenosyl-L-methionine</keyword>
<keyword evidence="2 5" id="KW-0808">Transferase</keyword>
<proteinExistence type="predicted"/>
<comment type="caution">
    <text evidence="5">The sequence shown here is derived from an EMBL/GenBank/DDBJ whole genome shotgun (WGS) entry which is preliminary data.</text>
</comment>
<evidence type="ECO:0000313" key="5">
    <source>
        <dbReference type="EMBL" id="ONH23189.1"/>
    </source>
</evidence>
<gene>
    <name evidence="5" type="ORF">BL253_33555</name>
</gene>
<dbReference type="EMBL" id="MOMC01000090">
    <property type="protein sequence ID" value="ONH23189.1"/>
    <property type="molecule type" value="Genomic_DNA"/>
</dbReference>
<dbReference type="GO" id="GO:0000179">
    <property type="term" value="F:rRNA (adenine-N6,N6-)-dimethyltransferase activity"/>
    <property type="evidence" value="ECO:0007669"/>
    <property type="project" value="InterPro"/>
</dbReference>
<dbReference type="PANTHER" id="PTHR43861:SF3">
    <property type="entry name" value="PUTATIVE (AFU_ORTHOLOGUE AFUA_2G14390)-RELATED"/>
    <property type="match status" value="1"/>
</dbReference>
<accession>A0A1V2I100</accession>
<sequence length="191" mass="20484">MNEKHLTLCSSAEWAETVERWIIPWALESVDLGDDVLEVGPGPGLTTDVLRARAQRLTAVEADPELAANLTARLADSNVTVVSADATAAPLPDGRFSGAVCLTMLHHVPSAAQQDALFAEVCRLLVPGGLFAGSDSLDSPEFRDLHEGDVCVPVDPGGLAGRLRAVGYIDVHVDTNEYALRFRGRKPPRDY</sequence>
<dbReference type="InterPro" id="IPR013216">
    <property type="entry name" value="Methyltransf_11"/>
</dbReference>
<reference evidence="6" key="1">
    <citation type="submission" date="2016-10" db="EMBL/GenBank/DDBJ databases">
        <title>Frankia sp. NRRL B-16386 Genome sequencing.</title>
        <authorList>
            <person name="Ghodhbane-Gtari F."/>
            <person name="Swanson E."/>
            <person name="Gueddou A."/>
            <person name="Hezbri K."/>
            <person name="Ktari K."/>
            <person name="Nouioui I."/>
            <person name="Morris K."/>
            <person name="Simpson S."/>
            <person name="Abebe-Akele F."/>
            <person name="Thomas K."/>
            <person name="Gtari M."/>
            <person name="Tisa L.S."/>
        </authorList>
    </citation>
    <scope>NUCLEOTIDE SEQUENCE [LARGE SCALE GENOMIC DNA]</scope>
    <source>
        <strain evidence="6">NRRL B-16386</strain>
    </source>
</reference>
<dbReference type="InterPro" id="IPR020598">
    <property type="entry name" value="rRNA_Ade_methylase_Trfase_N"/>
</dbReference>
<dbReference type="Proteomes" id="UP000188929">
    <property type="component" value="Unassembled WGS sequence"/>
</dbReference>
<dbReference type="SUPFAM" id="SSF53335">
    <property type="entry name" value="S-adenosyl-L-methionine-dependent methyltransferases"/>
    <property type="match status" value="1"/>
</dbReference>
<evidence type="ECO:0000259" key="4">
    <source>
        <dbReference type="SMART" id="SM00650"/>
    </source>
</evidence>
<evidence type="ECO:0000313" key="6">
    <source>
        <dbReference type="Proteomes" id="UP000188929"/>
    </source>
</evidence>
<dbReference type="RefSeq" id="WP_076821732.1">
    <property type="nucleotide sequence ID" value="NZ_MOMC01000090.1"/>
</dbReference>
<feature type="domain" description="Ribosomal RNA adenine methylase transferase N-terminal" evidence="4">
    <location>
        <begin position="22"/>
        <end position="132"/>
    </location>
</feature>
<dbReference type="AlphaFoldDB" id="A0A1V2I100"/>
<dbReference type="CDD" id="cd02440">
    <property type="entry name" value="AdoMet_MTases"/>
    <property type="match status" value="1"/>
</dbReference>
<keyword evidence="1 5" id="KW-0489">Methyltransferase</keyword>
<dbReference type="Gene3D" id="3.40.50.150">
    <property type="entry name" value="Vaccinia Virus protein VP39"/>
    <property type="match status" value="1"/>
</dbReference>